<dbReference type="GO" id="GO:0051539">
    <property type="term" value="F:4 iron, 4 sulfur cluster binding"/>
    <property type="evidence" value="ECO:0007669"/>
    <property type="project" value="UniProtKB-KW"/>
</dbReference>
<dbReference type="Proteomes" id="UP000315400">
    <property type="component" value="Unassembled WGS sequence"/>
</dbReference>
<dbReference type="STRING" id="1260251.SPISAL_06045"/>
<keyword evidence="2" id="KW-0479">Metal-binding</keyword>
<keyword evidence="3" id="KW-0227">DNA damage</keyword>
<dbReference type="GO" id="GO:0046872">
    <property type="term" value="F:metal ion binding"/>
    <property type="evidence" value="ECO:0007669"/>
    <property type="project" value="UniProtKB-KW"/>
</dbReference>
<dbReference type="SMART" id="SM00986">
    <property type="entry name" value="UDG"/>
    <property type="match status" value="1"/>
</dbReference>
<name>A0A540VW91_9GAMM</name>
<dbReference type="PANTHER" id="PTHR33693:SF1">
    <property type="entry name" value="TYPE-4 URACIL-DNA GLYCOSYLASE"/>
    <property type="match status" value="1"/>
</dbReference>
<evidence type="ECO:0000256" key="7">
    <source>
        <dbReference type="ARBA" id="ARBA00023204"/>
    </source>
</evidence>
<evidence type="ECO:0000256" key="1">
    <source>
        <dbReference type="ARBA" id="ARBA00022485"/>
    </source>
</evidence>
<dbReference type="InterPro" id="IPR051536">
    <property type="entry name" value="UDG_Type-4/5"/>
</dbReference>
<reference evidence="9 10" key="1">
    <citation type="submission" date="2019-06" db="EMBL/GenBank/DDBJ databases">
        <title>Metagenome assembled Genome of Spiribacter salinus SL48-SHIP from the microbial mat of Salt Lake 48 (Novosibirsk region, Russia).</title>
        <authorList>
            <person name="Shipova A."/>
            <person name="Rozanov A.S."/>
            <person name="Bryanskaya A.V."/>
            <person name="Peltek S.E."/>
        </authorList>
    </citation>
    <scope>NUCLEOTIDE SEQUENCE [LARGE SCALE GENOMIC DNA]</scope>
    <source>
        <strain evidence="9">SL48-SHIP-2</strain>
    </source>
</reference>
<dbReference type="AlphaFoldDB" id="A0A540VW91"/>
<gene>
    <name evidence="9" type="ORF">FKY71_00155</name>
</gene>
<accession>A0A540VW91</accession>
<dbReference type="EMBL" id="VIFK01000001">
    <property type="protein sequence ID" value="TQF01030.1"/>
    <property type="molecule type" value="Genomic_DNA"/>
</dbReference>
<evidence type="ECO:0000256" key="6">
    <source>
        <dbReference type="ARBA" id="ARBA00023014"/>
    </source>
</evidence>
<keyword evidence="5" id="KW-0408">Iron</keyword>
<evidence type="ECO:0000259" key="8">
    <source>
        <dbReference type="SMART" id="SM00986"/>
    </source>
</evidence>
<evidence type="ECO:0000256" key="4">
    <source>
        <dbReference type="ARBA" id="ARBA00022801"/>
    </source>
</evidence>
<feature type="domain" description="Uracil-DNA glycosylase-like" evidence="8">
    <location>
        <begin position="39"/>
        <end position="223"/>
    </location>
</feature>
<dbReference type="SMART" id="SM00987">
    <property type="entry name" value="UreE_C"/>
    <property type="match status" value="1"/>
</dbReference>
<organism evidence="9 10">
    <name type="scientific">Spiribacter salinus</name>
    <dbReference type="NCBI Taxonomy" id="1335746"/>
    <lineage>
        <taxon>Bacteria</taxon>
        <taxon>Pseudomonadati</taxon>
        <taxon>Pseudomonadota</taxon>
        <taxon>Gammaproteobacteria</taxon>
        <taxon>Chromatiales</taxon>
        <taxon>Ectothiorhodospiraceae</taxon>
        <taxon>Spiribacter</taxon>
    </lineage>
</organism>
<evidence type="ECO:0000256" key="2">
    <source>
        <dbReference type="ARBA" id="ARBA00022723"/>
    </source>
</evidence>
<dbReference type="Pfam" id="PF03167">
    <property type="entry name" value="UDG"/>
    <property type="match status" value="1"/>
</dbReference>
<dbReference type="GO" id="GO:0097506">
    <property type="term" value="F:deaminated base DNA N-glycosylase activity"/>
    <property type="evidence" value="ECO:0007669"/>
    <property type="project" value="UniProtKB-ARBA"/>
</dbReference>
<evidence type="ECO:0000256" key="5">
    <source>
        <dbReference type="ARBA" id="ARBA00023004"/>
    </source>
</evidence>
<evidence type="ECO:0000313" key="9">
    <source>
        <dbReference type="EMBL" id="TQF01030.1"/>
    </source>
</evidence>
<dbReference type="SUPFAM" id="SSF52141">
    <property type="entry name" value="Uracil-DNA glycosylase-like"/>
    <property type="match status" value="1"/>
</dbReference>
<protein>
    <submittedName>
        <fullName evidence="9">Uracil-DNA glycosylase</fullName>
    </submittedName>
</protein>
<dbReference type="InterPro" id="IPR036895">
    <property type="entry name" value="Uracil-DNA_glycosylase-like_sf"/>
</dbReference>
<evidence type="ECO:0000313" key="10">
    <source>
        <dbReference type="Proteomes" id="UP000315400"/>
    </source>
</evidence>
<proteinExistence type="predicted"/>
<keyword evidence="6" id="KW-0411">Iron-sulfur</keyword>
<evidence type="ECO:0000256" key="3">
    <source>
        <dbReference type="ARBA" id="ARBA00022763"/>
    </source>
</evidence>
<keyword evidence="7" id="KW-0234">DNA repair</keyword>
<dbReference type="GO" id="GO:0006281">
    <property type="term" value="P:DNA repair"/>
    <property type="evidence" value="ECO:0007669"/>
    <property type="project" value="UniProtKB-KW"/>
</dbReference>
<dbReference type="Gene3D" id="3.40.470.10">
    <property type="entry name" value="Uracil-DNA glycosylase-like domain"/>
    <property type="match status" value="1"/>
</dbReference>
<sequence>MRDLPAELQARFEAAAHQLPGLDHAVYEQAQRDPRSPIFGLGAHDAAIAFFGRDPGRDEVHAGVPFIGAGGRQVRRVLHQRQHGDELTDRAAAIAAGEPYFWANTVPYKPLGNKAWSMAIKRQFQPLVATVLHHCWSGSQVITLGREAFFWFGIGQTSDVRARLEAHWADPQRFETSPAISHAGPDGVARTLTLHPLPHPSPLNATWFKRFPGLLAARLETLEGLS</sequence>
<dbReference type="InterPro" id="IPR005122">
    <property type="entry name" value="Uracil-DNA_glycosylase-like"/>
</dbReference>
<keyword evidence="1" id="KW-0004">4Fe-4S</keyword>
<comment type="caution">
    <text evidence="9">The sequence shown here is derived from an EMBL/GenBank/DDBJ whole genome shotgun (WGS) entry which is preliminary data.</text>
</comment>
<keyword evidence="4" id="KW-0378">Hydrolase</keyword>
<dbReference type="PANTHER" id="PTHR33693">
    <property type="entry name" value="TYPE-5 URACIL-DNA GLYCOSYLASE"/>
    <property type="match status" value="1"/>
</dbReference>